<reference evidence="1 2" key="1">
    <citation type="submission" date="2018-06" db="EMBL/GenBank/DDBJ databases">
        <authorList>
            <consortium name="Pathogen Informatics"/>
            <person name="Doyle S."/>
        </authorList>
    </citation>
    <scope>NUCLEOTIDE SEQUENCE [LARGE SCALE GENOMIC DNA]</scope>
    <source>
        <strain evidence="1 2">NCTC10376</strain>
    </source>
</reference>
<accession>A0A379F6A4</accession>
<dbReference type="Proteomes" id="UP000254331">
    <property type="component" value="Unassembled WGS sequence"/>
</dbReference>
<dbReference type="RefSeq" id="WP_036932743.1">
    <property type="nucleotide sequence ID" value="NZ_CP033736.1"/>
</dbReference>
<name>A0A379F6A4_PROVU</name>
<evidence type="ECO:0000313" key="1">
    <source>
        <dbReference type="EMBL" id="SUC15154.1"/>
    </source>
</evidence>
<proteinExistence type="predicted"/>
<protein>
    <submittedName>
        <fullName evidence="1">Uncharacterized protein</fullName>
    </submittedName>
</protein>
<organism evidence="1 2">
    <name type="scientific">Proteus vulgaris</name>
    <dbReference type="NCBI Taxonomy" id="585"/>
    <lineage>
        <taxon>Bacteria</taxon>
        <taxon>Pseudomonadati</taxon>
        <taxon>Pseudomonadota</taxon>
        <taxon>Gammaproteobacteria</taxon>
        <taxon>Enterobacterales</taxon>
        <taxon>Morganellaceae</taxon>
        <taxon>Proteus</taxon>
    </lineage>
</organism>
<dbReference type="AlphaFoldDB" id="A0A379F6A4"/>
<evidence type="ECO:0000313" key="2">
    <source>
        <dbReference type="Proteomes" id="UP000254331"/>
    </source>
</evidence>
<sequence>MQFINLDTEENYSLELNKENLSDLVEDYKIKNEQFNWCYNELKLDDGCGYQLSYGTTQQSYYIDPEKKIIYLELIVIKEKKEL</sequence>
<gene>
    <name evidence="1" type="ORF">NCTC10376_00993</name>
</gene>
<dbReference type="EMBL" id="UGTW01000001">
    <property type="protein sequence ID" value="SUC15154.1"/>
    <property type="molecule type" value="Genomic_DNA"/>
</dbReference>